<evidence type="ECO:0008006" key="5">
    <source>
        <dbReference type="Google" id="ProtNLM"/>
    </source>
</evidence>
<feature type="transmembrane region" description="Helical" evidence="2">
    <location>
        <begin position="63"/>
        <end position="85"/>
    </location>
</feature>
<evidence type="ECO:0000313" key="3">
    <source>
        <dbReference type="EMBL" id="RHA20199.1"/>
    </source>
</evidence>
<dbReference type="Pfam" id="PF09826">
    <property type="entry name" value="Beta_propel"/>
    <property type="match status" value="1"/>
</dbReference>
<proteinExistence type="predicted"/>
<protein>
    <recommendedName>
        <fullName evidence="5">Beta propeller domain-containing protein</fullName>
    </recommendedName>
</protein>
<dbReference type="Proteomes" id="UP000284779">
    <property type="component" value="Unassembled WGS sequence"/>
</dbReference>
<keyword evidence="2" id="KW-0472">Membrane</keyword>
<keyword evidence="2" id="KW-0812">Transmembrane</keyword>
<gene>
    <name evidence="3" type="ORF">DW944_03445</name>
</gene>
<keyword evidence="2" id="KW-1133">Transmembrane helix</keyword>
<dbReference type="InterPro" id="IPR011047">
    <property type="entry name" value="Quinoprotein_ADH-like_sf"/>
</dbReference>
<dbReference type="AlphaFoldDB" id="A0A413RC61"/>
<evidence type="ECO:0000256" key="1">
    <source>
        <dbReference type="SAM" id="MobiDB-lite"/>
    </source>
</evidence>
<organism evidence="3 4">
    <name type="scientific">Eubacterium ventriosum</name>
    <dbReference type="NCBI Taxonomy" id="39496"/>
    <lineage>
        <taxon>Bacteria</taxon>
        <taxon>Bacillati</taxon>
        <taxon>Bacillota</taxon>
        <taxon>Clostridia</taxon>
        <taxon>Eubacteriales</taxon>
        <taxon>Eubacteriaceae</taxon>
        <taxon>Eubacterium</taxon>
    </lineage>
</organism>
<reference evidence="3 4" key="1">
    <citation type="submission" date="2018-08" db="EMBL/GenBank/DDBJ databases">
        <title>A genome reference for cultivated species of the human gut microbiota.</title>
        <authorList>
            <person name="Zou Y."/>
            <person name="Xue W."/>
            <person name="Luo G."/>
        </authorList>
    </citation>
    <scope>NUCLEOTIDE SEQUENCE [LARGE SCALE GENOMIC DNA]</scope>
    <source>
        <strain evidence="3 4">AM44-11BH</strain>
    </source>
</reference>
<comment type="caution">
    <text evidence="3">The sequence shown here is derived from an EMBL/GenBank/DDBJ whole genome shotgun (WGS) entry which is preliminary data.</text>
</comment>
<evidence type="ECO:0000256" key="2">
    <source>
        <dbReference type="SAM" id="Phobius"/>
    </source>
</evidence>
<accession>A0A413RC61</accession>
<dbReference type="InterPro" id="IPR019198">
    <property type="entry name" value="Beta_propeller_containing"/>
</dbReference>
<name>A0A413RC61_9FIRM</name>
<feature type="region of interest" description="Disordered" evidence="1">
    <location>
        <begin position="130"/>
        <end position="160"/>
    </location>
</feature>
<sequence>MNKSSKKVGNEKMKNKLNDEIDVENMEIANLIKKDSEDIPKISTDINVINQIRTTGRKNKNKMIIRLCTGFAACLVLVVGIVFWYRTNTENKARELASRTVHVAKNNESRMASSYDEIYKIMSEKATDQSDTYRTKATAKSSSSDSTISSDGVKKKSDSKAYSTTNIQTEGVDEGDVVKTDGEYIYIVNDKKSVVNIVKAQGKETKKIAKIKIKYNKEDLNVKEIYYADNKLIVISGVYEDDVLYGIEDSVTSKGCGVNNGKSITIISVYDITDRSNPKLIKQNTQQGDFDSSKLSGNYVYTISEANVNITDKKDSCVPEINEKPMDYSKIYLPNKIDGGSYTVITVMDINNPDKFYDQTAIAGNVQNVYVSENNIYLIDDEYEEIDISDTKKGKNILKKKNIGKLQESKKNLSAKEIKKVKKAYGGEYDWSKVTETRKIGYFKSQIKTNIVKYSYKDGKLNFVNENSVEGYVDSNLSFDEKAECLRFVSSNSTSSYVGERTVLKDGKGKIISENIVNTNDYEKYYEEEVLDNNVYVLDENLKEVASIKGLAKNESVYAVRYLGNYGYFVTYENTDPLFTVDFSDMKNPKIVGKLKLPGYSDYLHFYDENSMLGLGMENDNYLKLEMYNVSNGKAKQISKKVLKRYMYSDALHDYKSIIVDKEKNLIGFKATLSNGNYDDVYVLYRFENNKFKKLAEISLSGESYAVRGLYIDNYFYIVTLGKDVKVLDLNNYKVVKKLK</sequence>
<keyword evidence="4" id="KW-1185">Reference proteome</keyword>
<dbReference type="RefSeq" id="WP_117969748.1">
    <property type="nucleotide sequence ID" value="NZ_QSFD01000002.1"/>
</dbReference>
<evidence type="ECO:0000313" key="4">
    <source>
        <dbReference type="Proteomes" id="UP000284779"/>
    </source>
</evidence>
<dbReference type="SUPFAM" id="SSF50998">
    <property type="entry name" value="Quinoprotein alcohol dehydrogenase-like"/>
    <property type="match status" value="1"/>
</dbReference>
<feature type="compositionally biased region" description="Low complexity" evidence="1">
    <location>
        <begin position="136"/>
        <end position="151"/>
    </location>
</feature>
<dbReference type="EMBL" id="QSFD01000002">
    <property type="protein sequence ID" value="RHA20199.1"/>
    <property type="molecule type" value="Genomic_DNA"/>
</dbReference>